<feature type="region of interest" description="Disordered" evidence="10">
    <location>
        <begin position="980"/>
        <end position="1130"/>
    </location>
</feature>
<name>A0A1Q9E590_SYMMI</name>
<organism evidence="11 12">
    <name type="scientific">Symbiodinium microadriaticum</name>
    <name type="common">Dinoflagellate</name>
    <name type="synonym">Zooxanthella microadriatica</name>
    <dbReference type="NCBI Taxonomy" id="2951"/>
    <lineage>
        <taxon>Eukaryota</taxon>
        <taxon>Sar</taxon>
        <taxon>Alveolata</taxon>
        <taxon>Dinophyceae</taxon>
        <taxon>Suessiales</taxon>
        <taxon>Symbiodiniaceae</taxon>
        <taxon>Symbiodinium</taxon>
    </lineage>
</organism>
<evidence type="ECO:0000256" key="7">
    <source>
        <dbReference type="ARBA" id="ARBA00023303"/>
    </source>
</evidence>
<dbReference type="Proteomes" id="UP000186817">
    <property type="component" value="Unassembled WGS sequence"/>
</dbReference>
<feature type="repeat" description="ANK" evidence="8">
    <location>
        <begin position="747"/>
        <end position="779"/>
    </location>
</feature>
<feature type="coiled-coil region" evidence="9">
    <location>
        <begin position="1312"/>
        <end position="1346"/>
    </location>
</feature>
<dbReference type="InterPro" id="IPR052076">
    <property type="entry name" value="TRP_cation_channel"/>
</dbReference>
<dbReference type="SUPFAM" id="SSF48403">
    <property type="entry name" value="Ankyrin repeat"/>
    <property type="match status" value="3"/>
</dbReference>
<feature type="compositionally biased region" description="Polar residues" evidence="10">
    <location>
        <begin position="1"/>
        <end position="15"/>
    </location>
</feature>
<dbReference type="Gene3D" id="1.25.40.20">
    <property type="entry name" value="Ankyrin repeat-containing domain"/>
    <property type="match status" value="6"/>
</dbReference>
<dbReference type="PANTHER" id="PTHR47143">
    <property type="entry name" value="TRANSIENT RECEPTOR POTENTIAL CATION CHANNEL PROTEIN PAINLESS"/>
    <property type="match status" value="1"/>
</dbReference>
<comment type="caution">
    <text evidence="11">The sequence shown here is derived from an EMBL/GenBank/DDBJ whole genome shotgun (WGS) entry which is preliminary data.</text>
</comment>
<dbReference type="InterPro" id="IPR002110">
    <property type="entry name" value="Ankyrin_rpt"/>
</dbReference>
<feature type="compositionally biased region" description="Low complexity" evidence="10">
    <location>
        <begin position="1046"/>
        <end position="1055"/>
    </location>
</feature>
<feature type="compositionally biased region" description="Basic and acidic residues" evidence="10">
    <location>
        <begin position="1607"/>
        <end position="1625"/>
    </location>
</feature>
<feature type="compositionally biased region" description="Basic and acidic residues" evidence="10">
    <location>
        <begin position="1290"/>
        <end position="1306"/>
    </location>
</feature>
<feature type="compositionally biased region" description="Basic and acidic residues" evidence="10">
    <location>
        <begin position="1108"/>
        <end position="1130"/>
    </location>
</feature>
<feature type="region of interest" description="Disordered" evidence="10">
    <location>
        <begin position="1143"/>
        <end position="1306"/>
    </location>
</feature>
<dbReference type="GO" id="GO:0034220">
    <property type="term" value="P:monoatomic ion transmembrane transport"/>
    <property type="evidence" value="ECO:0007669"/>
    <property type="project" value="UniProtKB-KW"/>
</dbReference>
<evidence type="ECO:0000313" key="12">
    <source>
        <dbReference type="Proteomes" id="UP000186817"/>
    </source>
</evidence>
<keyword evidence="2" id="KW-0716">Sensory transduction</keyword>
<keyword evidence="7" id="KW-0407">Ion channel</keyword>
<dbReference type="Pfam" id="PF12796">
    <property type="entry name" value="Ank_2"/>
    <property type="match status" value="3"/>
</dbReference>
<feature type="compositionally biased region" description="Polar residues" evidence="10">
    <location>
        <begin position="1484"/>
        <end position="1496"/>
    </location>
</feature>
<evidence type="ECO:0000256" key="3">
    <source>
        <dbReference type="ARBA" id="ARBA00022737"/>
    </source>
</evidence>
<evidence type="ECO:0000256" key="6">
    <source>
        <dbReference type="ARBA" id="ARBA00023180"/>
    </source>
</evidence>
<dbReference type="GO" id="GO:0022857">
    <property type="term" value="F:transmembrane transporter activity"/>
    <property type="evidence" value="ECO:0007669"/>
    <property type="project" value="TreeGrafter"/>
</dbReference>
<dbReference type="Pfam" id="PF13637">
    <property type="entry name" value="Ank_4"/>
    <property type="match status" value="1"/>
</dbReference>
<dbReference type="GO" id="GO:1902495">
    <property type="term" value="C:transmembrane transporter complex"/>
    <property type="evidence" value="ECO:0007669"/>
    <property type="project" value="TreeGrafter"/>
</dbReference>
<dbReference type="OrthoDB" id="439076at2759"/>
<dbReference type="OMA" id="DEPWRES"/>
<sequence length="1727" mass="189385">MNRTSSGLPTVQEATVESGADRLPPIARQRTKGKLPTVDKKTLPTAEKTGTSPSKASSRSSVPVQDEDLRGFSLIKYLQVLASQNRKKAWVDLQFLRNVSQSLNRKHLNEREDVFGYTSLALASSVGHEGVVKLLLEAQADSKVRCNLGNTPLHLASRAGHVAAVQVLVQHKVALDSKNSEGWTPLMWASMSGRADVVAALLAAHAEAKLKDSQGMTALMWATRHGHVDVMRLLLGDGPDLSITDFGGHSVMHHARQHKAARKMLERFEALNRHLLNSAKSGDLNEASMALEAGAFVDTLDADGASPLLHAASQRNLSMVRLLTRHGADPSLEASRASSPWLRNAEYQTSIQEVLRDAVKANKLLVSAAKEGWWKGVFQAIEHGAWLEIPDESQKTPLGWAASHGSVQAVRHLIQARASLNAREQCGWTPIHWAAHRNWAEVASVLHYHNADVHAKAFSGDTIVHLAAKSNHCFSLVLLSCASASLDVKGFEGRTPLQATAIGGKVAAMLCLLKLRADASVRGEGGRSLTALAALHGQHALLDALLEKTSGGPVAARSEKASKRRPKDQEVLEKAGAKLEKVVEFPDAEEAPSQSTGKPRKGEGHGKDADKDHSKKDGSERKPSPTRSHSGKDQRKEARDDPESKGIKEGSHLEVPKSSTRAKLQKEGSKAHLEPTEPAESVSAVSQQSWRSRKTDVSEDEEEKAKRIKVQKQPDMALYEQAEAFNKSLPAKVDFSVSQALAEVDDDGRTPLGLAVQAGHVRVTSLLLERKASLEVADKTGNTILMLAARGSSRTTLMIVEHLLAARADVQARNDDKCTAADVAKVPKVRELLKNQIERLQVGKKLSQSQSLPALKAPAPERRNSRNSESEEPPPQPAASLPGVVYLDTRLDTTGEPIPPAALETSRRRSFMNFAAPPPWAAEATPCAQHSLADLAGAAVPFPGVPWAPASRKAPVNFLPAWQELQLQNQQLPQNAPLPLHQPVAFPAPPGHSQGQGQGIQGIQSIQSQGGMKSARNPPAQSFGFAFPGELTDEQEKKEKKRRQQQEMQMALAAQIKEQRARKETESKSEARAEAAPKEEPGPPGPSGPSGPWEGMGRSGPQLGPRQRRPEPEPDQRELERRRQQQELTWERELQRVLAAQVEEAKQRKEEARQRQKEEEDREEQRLRREIEEENQKELRKAEKHEAKKASRAREADTEARETATGRSTRTRERFRDEPWRESQSGRLRKTRDRLRDTRHGRSRRTRNDPRDCEASPSRDFREWQSPVPSAGPADTAGTWAGTCSPPPRRKGDRERRDGRDGREELGFQGFVEQQRLLASEMQRQVLELRNQRDEAREQALKVKEDAINDRHRHLQELQQCLLDQLQSKPEPSKASQEIENEKFKENPVNGLADDLPEVWEHSIASHSRFVAIDAGLAVLHGALKQPELPHASVSEALVSPLEVSHKRDSPAVQCHDLNALSYKKSPEQPAAAPPHSSPLPASEQGSSTGGASPNFRLTEQLDKDKAAAFRKALDTASGLPADLRDDLCALLEESVETVMPPVVPVPSAAQGSRAGRPPVGKSDVKGEGIPGIPFPSGPQRPHASRARSSTPGTAELTTVTAGRRHSREERRAHSAAEASRREASGRVRLEHLPANVPPDILEDAILTLVSLRRAPQPRAIEVAVHPITQRTLGHAYVDYDDEVLAIQLADAKCDAKKDPFRGTVQLLKEECFRPMRRASRASQGSL</sequence>
<feature type="compositionally biased region" description="Low complexity" evidence="10">
    <location>
        <begin position="52"/>
        <end position="61"/>
    </location>
</feature>
<reference evidence="11 12" key="1">
    <citation type="submission" date="2016-02" db="EMBL/GenBank/DDBJ databases">
        <title>Genome analysis of coral dinoflagellate symbionts highlights evolutionary adaptations to a symbiotic lifestyle.</title>
        <authorList>
            <person name="Aranda M."/>
            <person name="Li Y."/>
            <person name="Liew Y.J."/>
            <person name="Baumgarten S."/>
            <person name="Simakov O."/>
            <person name="Wilson M."/>
            <person name="Piel J."/>
            <person name="Ashoor H."/>
            <person name="Bougouffa S."/>
            <person name="Bajic V.B."/>
            <person name="Ryu T."/>
            <person name="Ravasi T."/>
            <person name="Bayer T."/>
            <person name="Micklem G."/>
            <person name="Kim H."/>
            <person name="Bhak J."/>
            <person name="Lajeunesse T.C."/>
            <person name="Voolstra C.R."/>
        </authorList>
    </citation>
    <scope>NUCLEOTIDE SEQUENCE [LARGE SCALE GENOMIC DNA]</scope>
    <source>
        <strain evidence="11 12">CCMP2467</strain>
    </source>
</reference>
<feature type="repeat" description="ANK" evidence="8">
    <location>
        <begin position="780"/>
        <end position="815"/>
    </location>
</feature>
<keyword evidence="9" id="KW-0175">Coiled coil</keyword>
<evidence type="ECO:0000256" key="5">
    <source>
        <dbReference type="ARBA" id="ARBA00023065"/>
    </source>
</evidence>
<protein>
    <submittedName>
        <fullName evidence="11">Ankyrin-2</fullName>
    </submittedName>
</protein>
<keyword evidence="1" id="KW-0813">Transport</keyword>
<feature type="compositionally biased region" description="Polar residues" evidence="10">
    <location>
        <begin position="1368"/>
        <end position="1378"/>
    </location>
</feature>
<feature type="repeat" description="ANK" evidence="8">
    <location>
        <begin position="115"/>
        <end position="147"/>
    </location>
</feature>
<feature type="repeat" description="ANK" evidence="8">
    <location>
        <begin position="181"/>
        <end position="213"/>
    </location>
</feature>
<feature type="compositionally biased region" description="Basic and acidic residues" evidence="10">
    <location>
        <begin position="630"/>
        <end position="655"/>
    </location>
</feature>
<accession>A0A1Q9E590</accession>
<evidence type="ECO:0000256" key="1">
    <source>
        <dbReference type="ARBA" id="ARBA00022448"/>
    </source>
</evidence>
<keyword evidence="4 8" id="KW-0040">ANK repeat</keyword>
<evidence type="ECO:0000256" key="9">
    <source>
        <dbReference type="SAM" id="Coils"/>
    </source>
</evidence>
<feature type="compositionally biased region" description="Polar residues" evidence="10">
    <location>
        <begin position="1587"/>
        <end position="1601"/>
    </location>
</feature>
<dbReference type="EMBL" id="LSRX01000261">
    <property type="protein sequence ID" value="OLQ02587.1"/>
    <property type="molecule type" value="Genomic_DNA"/>
</dbReference>
<keyword evidence="3" id="KW-0677">Repeat</keyword>
<dbReference type="PROSITE" id="PS50088">
    <property type="entry name" value="ANK_REPEAT"/>
    <property type="match status" value="8"/>
</dbReference>
<proteinExistence type="predicted"/>
<feature type="region of interest" description="Disordered" evidence="10">
    <location>
        <begin position="1367"/>
        <end position="1390"/>
    </location>
</feature>
<dbReference type="SMART" id="SM00248">
    <property type="entry name" value="ANK"/>
    <property type="match status" value="12"/>
</dbReference>
<dbReference type="InterPro" id="IPR036770">
    <property type="entry name" value="Ankyrin_rpt-contain_sf"/>
</dbReference>
<feature type="region of interest" description="Disordered" evidence="10">
    <location>
        <begin position="1544"/>
        <end position="1625"/>
    </location>
</feature>
<evidence type="ECO:0000313" key="11">
    <source>
        <dbReference type="EMBL" id="OLQ02587.1"/>
    </source>
</evidence>
<feature type="region of interest" description="Disordered" evidence="10">
    <location>
        <begin position="1"/>
        <end position="63"/>
    </location>
</feature>
<dbReference type="PROSITE" id="PS50297">
    <property type="entry name" value="ANK_REP_REGION"/>
    <property type="match status" value="6"/>
</dbReference>
<feature type="compositionally biased region" description="Basic and acidic residues" evidence="10">
    <location>
        <begin position="1057"/>
        <end position="1081"/>
    </location>
</feature>
<feature type="compositionally biased region" description="Basic and acidic residues" evidence="10">
    <location>
        <begin position="600"/>
        <end position="623"/>
    </location>
</feature>
<keyword evidence="6" id="KW-0325">Glycoprotein</keyword>
<keyword evidence="5" id="KW-0406">Ion transport</keyword>
<feature type="compositionally biased region" description="Basic and acidic residues" evidence="10">
    <location>
        <begin position="1143"/>
        <end position="1221"/>
    </location>
</feature>
<feature type="compositionally biased region" description="Low complexity" evidence="10">
    <location>
        <begin position="1001"/>
        <end position="1011"/>
    </location>
</feature>
<dbReference type="PRINTS" id="PR01415">
    <property type="entry name" value="ANKYRIN"/>
</dbReference>
<feature type="repeat" description="ANK" evidence="8">
    <location>
        <begin position="148"/>
        <end position="180"/>
    </location>
</feature>
<feature type="repeat" description="ANK" evidence="8">
    <location>
        <begin position="214"/>
        <end position="246"/>
    </location>
</feature>
<feature type="repeat" description="ANK" evidence="8">
    <location>
        <begin position="303"/>
        <end position="335"/>
    </location>
</feature>
<feature type="region of interest" description="Disordered" evidence="10">
    <location>
        <begin position="844"/>
        <end position="882"/>
    </location>
</feature>
<feature type="compositionally biased region" description="Basic and acidic residues" evidence="10">
    <location>
        <begin position="664"/>
        <end position="675"/>
    </location>
</feature>
<evidence type="ECO:0000256" key="4">
    <source>
        <dbReference type="ARBA" id="ARBA00023043"/>
    </source>
</evidence>
<keyword evidence="12" id="KW-1185">Reference proteome</keyword>
<feature type="repeat" description="ANK" evidence="8">
    <location>
        <begin position="393"/>
        <end position="425"/>
    </location>
</feature>
<gene>
    <name evidence="11" type="primary">ANK2</name>
    <name evidence="11" type="ORF">AK812_SmicGene14579</name>
</gene>
<dbReference type="Pfam" id="PF00023">
    <property type="entry name" value="Ank"/>
    <property type="match status" value="1"/>
</dbReference>
<evidence type="ECO:0000256" key="10">
    <source>
        <dbReference type="SAM" id="MobiDB-lite"/>
    </source>
</evidence>
<evidence type="ECO:0000256" key="2">
    <source>
        <dbReference type="ARBA" id="ARBA00022606"/>
    </source>
</evidence>
<dbReference type="PANTHER" id="PTHR47143:SF1">
    <property type="entry name" value="ION_TRANS DOMAIN-CONTAINING PROTEIN"/>
    <property type="match status" value="1"/>
</dbReference>
<feature type="region of interest" description="Disordered" evidence="10">
    <location>
        <begin position="577"/>
        <end position="708"/>
    </location>
</feature>
<evidence type="ECO:0000256" key="8">
    <source>
        <dbReference type="PROSITE-ProRule" id="PRU00023"/>
    </source>
</evidence>
<feature type="compositionally biased region" description="Low complexity" evidence="10">
    <location>
        <begin position="1090"/>
        <end position="1105"/>
    </location>
</feature>
<feature type="region of interest" description="Disordered" evidence="10">
    <location>
        <begin position="1466"/>
        <end position="1496"/>
    </location>
</feature>
<feature type="compositionally biased region" description="Basic and acidic residues" evidence="10">
    <location>
        <begin position="1234"/>
        <end position="1263"/>
    </location>
</feature>
<feature type="compositionally biased region" description="Basic and acidic residues" evidence="10">
    <location>
        <begin position="859"/>
        <end position="869"/>
    </location>
</feature>